<dbReference type="GO" id="GO:0071555">
    <property type="term" value="P:cell wall organization"/>
    <property type="evidence" value="ECO:0007669"/>
    <property type="project" value="UniProtKB-KW"/>
</dbReference>
<feature type="compositionally biased region" description="Pro residues" evidence="21">
    <location>
        <begin position="419"/>
        <end position="428"/>
    </location>
</feature>
<reference evidence="23" key="2">
    <citation type="submission" date="2020-09" db="EMBL/GenBank/DDBJ databases">
        <authorList>
            <person name="Sun Q."/>
            <person name="Sedlacek I."/>
        </authorList>
    </citation>
    <scope>NUCLEOTIDE SEQUENCE</scope>
    <source>
        <strain evidence="23">CCM 7897</strain>
    </source>
</reference>
<evidence type="ECO:0000256" key="22">
    <source>
        <dbReference type="SAM" id="Phobius"/>
    </source>
</evidence>
<dbReference type="EMBL" id="BMCT01000006">
    <property type="protein sequence ID" value="GGF75029.1"/>
    <property type="molecule type" value="Genomic_DNA"/>
</dbReference>
<feature type="transmembrane region" description="Helical" evidence="22">
    <location>
        <begin position="173"/>
        <end position="193"/>
    </location>
</feature>
<evidence type="ECO:0000256" key="4">
    <source>
        <dbReference type="ARBA" id="ARBA00022618"/>
    </source>
</evidence>
<dbReference type="RefSeq" id="WP_188581619.1">
    <property type="nucleotide sequence ID" value="NZ_BMCT01000006.1"/>
</dbReference>
<feature type="transmembrane region" description="Helical" evidence="22">
    <location>
        <begin position="308"/>
        <end position="329"/>
    </location>
</feature>
<dbReference type="GO" id="GO:0008360">
    <property type="term" value="P:regulation of cell shape"/>
    <property type="evidence" value="ECO:0007669"/>
    <property type="project" value="UniProtKB-KW"/>
</dbReference>
<evidence type="ECO:0000256" key="6">
    <source>
        <dbReference type="ARBA" id="ARBA00022679"/>
    </source>
</evidence>
<feature type="transmembrane region" description="Helical" evidence="22">
    <location>
        <begin position="84"/>
        <end position="103"/>
    </location>
</feature>
<dbReference type="GO" id="GO:0009252">
    <property type="term" value="P:peptidoglycan biosynthetic process"/>
    <property type="evidence" value="ECO:0007669"/>
    <property type="project" value="UniProtKB-KW"/>
</dbReference>
<dbReference type="EC" id="2.4.99.28" evidence="19"/>
<evidence type="ECO:0000256" key="9">
    <source>
        <dbReference type="ARBA" id="ARBA00022984"/>
    </source>
</evidence>
<keyword evidence="11 22" id="KW-0472">Membrane</keyword>
<evidence type="ECO:0000256" key="2">
    <source>
        <dbReference type="ARBA" id="ARBA00004752"/>
    </source>
</evidence>
<dbReference type="GO" id="GO:0015648">
    <property type="term" value="F:lipid-linked peptidoglycan transporter activity"/>
    <property type="evidence" value="ECO:0007669"/>
    <property type="project" value="TreeGrafter"/>
</dbReference>
<comment type="similarity">
    <text evidence="16">Belongs to the SEDS family. FtsW subfamily.</text>
</comment>
<comment type="pathway">
    <text evidence="2">Cell wall biogenesis; peptidoglycan biosynthesis.</text>
</comment>
<protein>
    <recommendedName>
        <fullName evidence="17">Probable peptidoglycan glycosyltransferase FtsW</fullName>
        <ecNumber evidence="19">2.4.99.28</ecNumber>
    </recommendedName>
    <alternativeName>
        <fullName evidence="18">Cell division protein FtsW</fullName>
    </alternativeName>
    <alternativeName>
        <fullName evidence="15">Cell wall polymerase</fullName>
    </alternativeName>
    <alternativeName>
        <fullName evidence="14">Peptidoglycan polymerase</fullName>
    </alternativeName>
</protein>
<evidence type="ECO:0000256" key="8">
    <source>
        <dbReference type="ARBA" id="ARBA00022960"/>
    </source>
</evidence>
<evidence type="ECO:0000256" key="3">
    <source>
        <dbReference type="ARBA" id="ARBA00022475"/>
    </source>
</evidence>
<keyword evidence="3" id="KW-1003">Cell membrane</keyword>
<feature type="region of interest" description="Disordered" evidence="21">
    <location>
        <begin position="390"/>
        <end position="445"/>
    </location>
</feature>
<feature type="transmembrane region" description="Helical" evidence="22">
    <location>
        <begin position="60"/>
        <end position="77"/>
    </location>
</feature>
<name>A0A917C821_9HYPH</name>
<keyword evidence="4 23" id="KW-0132">Cell division</keyword>
<evidence type="ECO:0000256" key="17">
    <source>
        <dbReference type="ARBA" id="ARBA00041185"/>
    </source>
</evidence>
<keyword evidence="10 22" id="KW-1133">Transmembrane helix</keyword>
<gene>
    <name evidence="23" type="primary">ftsW</name>
    <name evidence="23" type="ORF">GCM10007301_38620</name>
</gene>
<dbReference type="InterPro" id="IPR013437">
    <property type="entry name" value="FtsW"/>
</dbReference>
<evidence type="ECO:0000256" key="21">
    <source>
        <dbReference type="SAM" id="MobiDB-lite"/>
    </source>
</evidence>
<evidence type="ECO:0000256" key="19">
    <source>
        <dbReference type="ARBA" id="ARBA00044770"/>
    </source>
</evidence>
<evidence type="ECO:0000256" key="1">
    <source>
        <dbReference type="ARBA" id="ARBA00004651"/>
    </source>
</evidence>
<evidence type="ECO:0000256" key="13">
    <source>
        <dbReference type="ARBA" id="ARBA00023316"/>
    </source>
</evidence>
<comment type="caution">
    <text evidence="23">The sequence shown here is derived from an EMBL/GenBank/DDBJ whole genome shotgun (WGS) entry which is preliminary data.</text>
</comment>
<evidence type="ECO:0000256" key="18">
    <source>
        <dbReference type="ARBA" id="ARBA00041418"/>
    </source>
</evidence>
<feature type="compositionally biased region" description="Low complexity" evidence="21">
    <location>
        <begin position="408"/>
        <end position="418"/>
    </location>
</feature>
<dbReference type="GO" id="GO:0032153">
    <property type="term" value="C:cell division site"/>
    <property type="evidence" value="ECO:0007669"/>
    <property type="project" value="TreeGrafter"/>
</dbReference>
<keyword evidence="8" id="KW-0133">Cell shape</keyword>
<feature type="transmembrane region" description="Helical" evidence="22">
    <location>
        <begin position="20"/>
        <end position="40"/>
    </location>
</feature>
<evidence type="ECO:0000256" key="20">
    <source>
        <dbReference type="ARBA" id="ARBA00049902"/>
    </source>
</evidence>
<dbReference type="PANTHER" id="PTHR30474">
    <property type="entry name" value="CELL CYCLE PROTEIN"/>
    <property type="match status" value="1"/>
</dbReference>
<dbReference type="GO" id="GO:0051301">
    <property type="term" value="P:cell division"/>
    <property type="evidence" value="ECO:0007669"/>
    <property type="project" value="UniProtKB-KW"/>
</dbReference>
<keyword evidence="24" id="KW-1185">Reference proteome</keyword>
<accession>A0A917C821</accession>
<dbReference type="PANTHER" id="PTHR30474:SF2">
    <property type="entry name" value="PEPTIDOGLYCAN GLYCOSYLTRANSFERASE FTSW-RELATED"/>
    <property type="match status" value="1"/>
</dbReference>
<feature type="transmembrane region" description="Helical" evidence="22">
    <location>
        <begin position="341"/>
        <end position="362"/>
    </location>
</feature>
<dbReference type="NCBIfam" id="TIGR02614">
    <property type="entry name" value="ftsW"/>
    <property type="match status" value="1"/>
</dbReference>
<proteinExistence type="inferred from homology"/>
<keyword evidence="13" id="KW-0961">Cell wall biogenesis/degradation</keyword>
<keyword evidence="7 22" id="KW-0812">Transmembrane</keyword>
<evidence type="ECO:0000256" key="14">
    <source>
        <dbReference type="ARBA" id="ARBA00032370"/>
    </source>
</evidence>
<comment type="catalytic activity">
    <reaction evidence="20">
        <text>[GlcNAc-(1-&gt;4)-Mur2Ac(oyl-L-Ala-gamma-D-Glu-L-Lys-D-Ala-D-Ala)](n)-di-trans,octa-cis-undecaprenyl diphosphate + beta-D-GlcNAc-(1-&gt;4)-Mur2Ac(oyl-L-Ala-gamma-D-Glu-L-Lys-D-Ala-D-Ala)-di-trans,octa-cis-undecaprenyl diphosphate = [GlcNAc-(1-&gt;4)-Mur2Ac(oyl-L-Ala-gamma-D-Glu-L-Lys-D-Ala-D-Ala)](n+1)-di-trans,octa-cis-undecaprenyl diphosphate + di-trans,octa-cis-undecaprenyl diphosphate + H(+)</text>
        <dbReference type="Rhea" id="RHEA:23708"/>
        <dbReference type="Rhea" id="RHEA-COMP:9602"/>
        <dbReference type="Rhea" id="RHEA-COMP:9603"/>
        <dbReference type="ChEBI" id="CHEBI:15378"/>
        <dbReference type="ChEBI" id="CHEBI:58405"/>
        <dbReference type="ChEBI" id="CHEBI:60033"/>
        <dbReference type="ChEBI" id="CHEBI:78435"/>
        <dbReference type="EC" id="2.4.99.28"/>
    </reaction>
</comment>
<sequence length="445" mass="47808">MMSRADRTVLSEWWWTVDRLLLGSLLVLMMVGIVLCLAASPPVAARLGIADPFHFVDRQVMFLIPAIGVLFGTSFLQPRTIRRICMVVFGVFLVLLCATLVIGPEVKGARRWLNLAGVTVQPSEFLKPAFVVLAAWLFSESTKRPEMPAQLLAVGLLGSVALPLVLQPDFGQTTLVCLVWGALFFLAGLRWIWMVGMVGAGATGLFVAYQFVPHVTKRIDRFLDPGTGDNYQVETALESFRHGGWLGQGPGEGTVKRILPDGHTDFVFAVAAEEFGIILCMILLALFAFIILRSLNRALKEQDPFNRFAATGLTLLFGLQASINMAVNVHIMPAKGMTLPFISYGGSSLISLAFGMGMLLALSRSRPGAAAMAALSEPMHMPKDAVFATPIDGHHESDLPSEEPAPAPAAKAATASTPAPAPAPPVPVTPTQMLVTRGPARRTAA</sequence>
<keyword evidence="9" id="KW-0573">Peptidoglycan synthesis</keyword>
<evidence type="ECO:0000256" key="15">
    <source>
        <dbReference type="ARBA" id="ARBA00033270"/>
    </source>
</evidence>
<evidence type="ECO:0000256" key="10">
    <source>
        <dbReference type="ARBA" id="ARBA00022989"/>
    </source>
</evidence>
<evidence type="ECO:0000256" key="16">
    <source>
        <dbReference type="ARBA" id="ARBA00038053"/>
    </source>
</evidence>
<evidence type="ECO:0000256" key="5">
    <source>
        <dbReference type="ARBA" id="ARBA00022676"/>
    </source>
</evidence>
<evidence type="ECO:0000313" key="23">
    <source>
        <dbReference type="EMBL" id="GGF75029.1"/>
    </source>
</evidence>
<reference evidence="23" key="1">
    <citation type="journal article" date="2014" name="Int. J. Syst. Evol. Microbiol.">
        <title>Complete genome sequence of Corynebacterium casei LMG S-19264T (=DSM 44701T), isolated from a smear-ripened cheese.</title>
        <authorList>
            <consortium name="US DOE Joint Genome Institute (JGI-PGF)"/>
            <person name="Walter F."/>
            <person name="Albersmeier A."/>
            <person name="Kalinowski J."/>
            <person name="Ruckert C."/>
        </authorList>
    </citation>
    <scope>NUCLEOTIDE SEQUENCE</scope>
    <source>
        <strain evidence="23">CCM 7897</strain>
    </source>
</reference>
<dbReference type="AlphaFoldDB" id="A0A917C821"/>
<dbReference type="Pfam" id="PF01098">
    <property type="entry name" value="FTSW_RODA_SPOVE"/>
    <property type="match status" value="1"/>
</dbReference>
<organism evidence="23 24">
    <name type="scientific">Azorhizobium oxalatiphilum</name>
    <dbReference type="NCBI Taxonomy" id="980631"/>
    <lineage>
        <taxon>Bacteria</taxon>
        <taxon>Pseudomonadati</taxon>
        <taxon>Pseudomonadota</taxon>
        <taxon>Alphaproteobacteria</taxon>
        <taxon>Hyphomicrobiales</taxon>
        <taxon>Xanthobacteraceae</taxon>
        <taxon>Azorhizobium</taxon>
    </lineage>
</organism>
<dbReference type="InterPro" id="IPR001182">
    <property type="entry name" value="FtsW/RodA"/>
</dbReference>
<comment type="subcellular location">
    <subcellularLocation>
        <location evidence="1">Cell membrane</location>
        <topology evidence="1">Multi-pass membrane protein</topology>
    </subcellularLocation>
</comment>
<evidence type="ECO:0000256" key="12">
    <source>
        <dbReference type="ARBA" id="ARBA00023306"/>
    </source>
</evidence>
<dbReference type="GO" id="GO:0008955">
    <property type="term" value="F:peptidoglycan glycosyltransferase activity"/>
    <property type="evidence" value="ECO:0007669"/>
    <property type="project" value="UniProtKB-EC"/>
</dbReference>
<feature type="transmembrane region" description="Helical" evidence="22">
    <location>
        <begin position="275"/>
        <end position="296"/>
    </location>
</feature>
<evidence type="ECO:0000256" key="7">
    <source>
        <dbReference type="ARBA" id="ARBA00022692"/>
    </source>
</evidence>
<keyword evidence="5" id="KW-0328">Glycosyltransferase</keyword>
<dbReference type="Proteomes" id="UP000606044">
    <property type="component" value="Unassembled WGS sequence"/>
</dbReference>
<dbReference type="GO" id="GO:0005886">
    <property type="term" value="C:plasma membrane"/>
    <property type="evidence" value="ECO:0007669"/>
    <property type="project" value="UniProtKB-SubCell"/>
</dbReference>
<evidence type="ECO:0000256" key="11">
    <source>
        <dbReference type="ARBA" id="ARBA00023136"/>
    </source>
</evidence>
<evidence type="ECO:0000313" key="24">
    <source>
        <dbReference type="Proteomes" id="UP000606044"/>
    </source>
</evidence>
<keyword evidence="6" id="KW-0808">Transferase</keyword>
<keyword evidence="12" id="KW-0131">Cell cycle</keyword>